<feature type="chain" id="PRO_5045969600" description="LTXXQ motif family protein" evidence="2">
    <location>
        <begin position="21"/>
        <end position="224"/>
    </location>
</feature>
<comment type="caution">
    <text evidence="3">The sequence shown here is derived from an EMBL/GenBank/DDBJ whole genome shotgun (WGS) entry which is preliminary data.</text>
</comment>
<feature type="region of interest" description="Disordered" evidence="1">
    <location>
        <begin position="108"/>
        <end position="224"/>
    </location>
</feature>
<protein>
    <recommendedName>
        <fullName evidence="5">LTXXQ motif family protein</fullName>
    </recommendedName>
</protein>
<evidence type="ECO:0008006" key="5">
    <source>
        <dbReference type="Google" id="ProtNLM"/>
    </source>
</evidence>
<feature type="compositionally biased region" description="Basic and acidic residues" evidence="1">
    <location>
        <begin position="140"/>
        <end position="159"/>
    </location>
</feature>
<dbReference type="Gene3D" id="1.20.120.1490">
    <property type="match status" value="1"/>
</dbReference>
<dbReference type="RefSeq" id="WP_386094862.1">
    <property type="nucleotide sequence ID" value="NZ_JBHUOZ010000001.1"/>
</dbReference>
<organism evidence="3 4">
    <name type="scientific">Terrimonas rubra</name>
    <dbReference type="NCBI Taxonomy" id="1035890"/>
    <lineage>
        <taxon>Bacteria</taxon>
        <taxon>Pseudomonadati</taxon>
        <taxon>Bacteroidota</taxon>
        <taxon>Chitinophagia</taxon>
        <taxon>Chitinophagales</taxon>
        <taxon>Chitinophagaceae</taxon>
        <taxon>Terrimonas</taxon>
    </lineage>
</organism>
<keyword evidence="2" id="KW-0732">Signal</keyword>
<gene>
    <name evidence="3" type="ORF">ACFS6H_02440</name>
</gene>
<sequence length="224" mass="25314">MKKLSFVAIIALAVSLSASAQEVPNRPRGEYRAKHRTGAAAYGKDLNLTEDQKAKFKSLNEAQRNELAALQKQDNISVKESREKRTAIMDSYKTKRDAILTSEQKAMVEKKQAERTAAPRKRAEQGAARMEQELNLTPEQKTKLQESRKMNGEKVKAIRDNQALTAEQKKAELQKVREEQQASMKSILTTEQYNKMESQKAQFKKGEHKRSKGPRGGKKVAQTV</sequence>
<evidence type="ECO:0000313" key="4">
    <source>
        <dbReference type="Proteomes" id="UP001597511"/>
    </source>
</evidence>
<evidence type="ECO:0000256" key="1">
    <source>
        <dbReference type="SAM" id="MobiDB-lite"/>
    </source>
</evidence>
<proteinExistence type="predicted"/>
<dbReference type="Proteomes" id="UP001597511">
    <property type="component" value="Unassembled WGS sequence"/>
</dbReference>
<name>A0ABW6A267_9BACT</name>
<evidence type="ECO:0000313" key="3">
    <source>
        <dbReference type="EMBL" id="MFD2918550.1"/>
    </source>
</evidence>
<reference evidence="4" key="1">
    <citation type="journal article" date="2019" name="Int. J. Syst. Evol. Microbiol.">
        <title>The Global Catalogue of Microorganisms (GCM) 10K type strain sequencing project: providing services to taxonomists for standard genome sequencing and annotation.</title>
        <authorList>
            <consortium name="The Broad Institute Genomics Platform"/>
            <consortium name="The Broad Institute Genome Sequencing Center for Infectious Disease"/>
            <person name="Wu L."/>
            <person name="Ma J."/>
        </authorList>
    </citation>
    <scope>NUCLEOTIDE SEQUENCE [LARGE SCALE GENOMIC DNA]</scope>
    <source>
        <strain evidence="4">KCTC 23299</strain>
    </source>
</reference>
<feature type="compositionally biased region" description="Basic and acidic residues" evidence="1">
    <location>
        <begin position="167"/>
        <end position="180"/>
    </location>
</feature>
<accession>A0ABW6A267</accession>
<dbReference type="EMBL" id="JBHUOZ010000001">
    <property type="protein sequence ID" value="MFD2918550.1"/>
    <property type="molecule type" value="Genomic_DNA"/>
</dbReference>
<feature type="compositionally biased region" description="Polar residues" evidence="1">
    <location>
        <begin position="181"/>
        <end position="201"/>
    </location>
</feature>
<evidence type="ECO:0000256" key="2">
    <source>
        <dbReference type="SAM" id="SignalP"/>
    </source>
</evidence>
<feature type="compositionally biased region" description="Basic residues" evidence="1">
    <location>
        <begin position="202"/>
        <end position="218"/>
    </location>
</feature>
<feature type="signal peptide" evidence="2">
    <location>
        <begin position="1"/>
        <end position="20"/>
    </location>
</feature>
<keyword evidence="4" id="KW-1185">Reference proteome</keyword>